<dbReference type="GO" id="GO:0005886">
    <property type="term" value="C:plasma membrane"/>
    <property type="evidence" value="ECO:0007669"/>
    <property type="project" value="UniProtKB-SubCell"/>
</dbReference>
<dbReference type="InterPro" id="IPR003838">
    <property type="entry name" value="ABC3_permease_C"/>
</dbReference>
<gene>
    <name evidence="8" type="ORF">EV664_105135</name>
</gene>
<keyword evidence="9" id="KW-1185">Reference proteome</keyword>
<evidence type="ECO:0000256" key="6">
    <source>
        <dbReference type="SAM" id="Phobius"/>
    </source>
</evidence>
<protein>
    <submittedName>
        <fullName evidence="8">Cell division transport system permease protein</fullName>
    </submittedName>
</protein>
<keyword evidence="3 6" id="KW-0812">Transmembrane</keyword>
<accession>A0A4V3BTC8</accession>
<comment type="caution">
    <text evidence="8">The sequence shown here is derived from an EMBL/GenBank/DDBJ whole genome shotgun (WGS) entry which is preliminary data.</text>
</comment>
<dbReference type="PANTHER" id="PTHR47755:SF1">
    <property type="entry name" value="CELL DIVISION PROTEIN FTSX"/>
    <property type="match status" value="1"/>
</dbReference>
<evidence type="ECO:0000313" key="8">
    <source>
        <dbReference type="EMBL" id="TDN82938.1"/>
    </source>
</evidence>
<evidence type="ECO:0000313" key="9">
    <source>
        <dbReference type="Proteomes" id="UP000295493"/>
    </source>
</evidence>
<feature type="transmembrane region" description="Helical" evidence="6">
    <location>
        <begin position="165"/>
        <end position="187"/>
    </location>
</feature>
<dbReference type="GO" id="GO:0032153">
    <property type="term" value="C:cell division site"/>
    <property type="evidence" value="ECO:0007669"/>
    <property type="project" value="TreeGrafter"/>
</dbReference>
<dbReference type="Proteomes" id="UP000295493">
    <property type="component" value="Unassembled WGS sequence"/>
</dbReference>
<name>A0A4V3BTC8_9SPHN</name>
<dbReference type="AlphaFoldDB" id="A0A4V3BTC8"/>
<sequence>MAFPARSARHGLLDSGRHSRVMVWIMAIMVFLTVLAAGSGLAIRNGVTALDSALSARLTVQVAEADAALRDRETAAIIARLKAMPMVRNVEQVPPQRLRALLQPWLGSDGLDKDIALPSMIDVDLVSADAATIAHIRAAARQISDAILVDPHAAWLSPVRDLFAALGWSALSIVVLTTGATMAIVLLGARTGLDTHRDTIDVLHMLGSTDRQVARLFERRIAFETLIGGAIGAVAALCLIRALQLRFAAPDAQLLDAMTLGAADWAMLAAIPLACALIALAAARIAVRHRLERLL</sequence>
<evidence type="ECO:0000256" key="3">
    <source>
        <dbReference type="ARBA" id="ARBA00022692"/>
    </source>
</evidence>
<dbReference type="EMBL" id="SNWD01000005">
    <property type="protein sequence ID" value="TDN82938.1"/>
    <property type="molecule type" value="Genomic_DNA"/>
</dbReference>
<comment type="subcellular location">
    <subcellularLocation>
        <location evidence="1">Cell membrane</location>
        <topology evidence="1">Multi-pass membrane protein</topology>
    </subcellularLocation>
</comment>
<evidence type="ECO:0000256" key="1">
    <source>
        <dbReference type="ARBA" id="ARBA00004651"/>
    </source>
</evidence>
<evidence type="ECO:0000256" key="2">
    <source>
        <dbReference type="ARBA" id="ARBA00022475"/>
    </source>
</evidence>
<reference evidence="8 9" key="1">
    <citation type="submission" date="2019-03" db="EMBL/GenBank/DDBJ databases">
        <title>Genomic Encyclopedia of Type Strains, Phase IV (KMG-IV): sequencing the most valuable type-strain genomes for metagenomic binning, comparative biology and taxonomic classification.</title>
        <authorList>
            <person name="Goeker M."/>
        </authorList>
    </citation>
    <scope>NUCLEOTIDE SEQUENCE [LARGE SCALE GENOMIC DNA]</scope>
    <source>
        <strain evidence="8 9">DSM 25059</strain>
    </source>
</reference>
<dbReference type="GO" id="GO:0051301">
    <property type="term" value="P:cell division"/>
    <property type="evidence" value="ECO:0007669"/>
    <property type="project" value="UniProtKB-KW"/>
</dbReference>
<evidence type="ECO:0000256" key="5">
    <source>
        <dbReference type="ARBA" id="ARBA00023136"/>
    </source>
</evidence>
<keyword evidence="2" id="KW-1003">Cell membrane</keyword>
<feature type="transmembrane region" description="Helical" evidence="6">
    <location>
        <begin position="221"/>
        <end position="245"/>
    </location>
</feature>
<dbReference type="PANTHER" id="PTHR47755">
    <property type="entry name" value="CELL DIVISION PROTEIN FTSX"/>
    <property type="match status" value="1"/>
</dbReference>
<feature type="domain" description="ABC3 transporter permease C-terminal" evidence="7">
    <location>
        <begin position="172"/>
        <end position="287"/>
    </location>
</feature>
<organism evidence="8 9">
    <name type="scientific">Stakelama pacifica</name>
    <dbReference type="NCBI Taxonomy" id="517720"/>
    <lineage>
        <taxon>Bacteria</taxon>
        <taxon>Pseudomonadati</taxon>
        <taxon>Pseudomonadota</taxon>
        <taxon>Alphaproteobacteria</taxon>
        <taxon>Sphingomonadales</taxon>
        <taxon>Sphingomonadaceae</taxon>
        <taxon>Stakelama</taxon>
    </lineage>
</organism>
<evidence type="ECO:0000259" key="7">
    <source>
        <dbReference type="Pfam" id="PF02687"/>
    </source>
</evidence>
<evidence type="ECO:0000256" key="4">
    <source>
        <dbReference type="ARBA" id="ARBA00022989"/>
    </source>
</evidence>
<keyword evidence="4 6" id="KW-1133">Transmembrane helix</keyword>
<dbReference type="InterPro" id="IPR004513">
    <property type="entry name" value="FtsX"/>
</dbReference>
<dbReference type="RefSeq" id="WP_229668193.1">
    <property type="nucleotide sequence ID" value="NZ_BMLU01000005.1"/>
</dbReference>
<keyword evidence="8" id="KW-0132">Cell division</keyword>
<dbReference type="Pfam" id="PF02687">
    <property type="entry name" value="FtsX"/>
    <property type="match status" value="1"/>
</dbReference>
<feature type="transmembrane region" description="Helical" evidence="6">
    <location>
        <begin position="21"/>
        <end position="43"/>
    </location>
</feature>
<keyword evidence="5 6" id="KW-0472">Membrane</keyword>
<feature type="transmembrane region" description="Helical" evidence="6">
    <location>
        <begin position="265"/>
        <end position="287"/>
    </location>
</feature>
<keyword evidence="8" id="KW-0131">Cell cycle</keyword>
<proteinExistence type="predicted"/>